<evidence type="ECO:0000256" key="5">
    <source>
        <dbReference type="SAM" id="MobiDB-lite"/>
    </source>
</evidence>
<dbReference type="GO" id="GO:0005634">
    <property type="term" value="C:nucleus"/>
    <property type="evidence" value="ECO:0007669"/>
    <property type="project" value="UniProtKB-SubCell"/>
</dbReference>
<evidence type="ECO:0000259" key="7">
    <source>
        <dbReference type="Pfam" id="PF17682"/>
    </source>
</evidence>
<feature type="region of interest" description="Disordered" evidence="5">
    <location>
        <begin position="436"/>
        <end position="524"/>
    </location>
</feature>
<evidence type="ECO:0000259" key="6">
    <source>
        <dbReference type="Pfam" id="PF09734"/>
    </source>
</evidence>
<feature type="compositionally biased region" description="Basic and acidic residues" evidence="5">
    <location>
        <begin position="438"/>
        <end position="456"/>
    </location>
</feature>
<feature type="compositionally biased region" description="Acidic residues" evidence="5">
    <location>
        <begin position="502"/>
        <end position="524"/>
    </location>
</feature>
<reference evidence="8" key="1">
    <citation type="submission" date="2020-05" db="EMBL/GenBank/DDBJ databases">
        <title>Phylogenomic resolution of chytrid fungi.</title>
        <authorList>
            <person name="Stajich J.E."/>
            <person name="Amses K."/>
            <person name="Simmons R."/>
            <person name="Seto K."/>
            <person name="Myers J."/>
            <person name="Bonds A."/>
            <person name="Quandt C.A."/>
            <person name="Barry K."/>
            <person name="Liu P."/>
            <person name="Grigoriev I."/>
            <person name="Longcore J.E."/>
            <person name="James T.Y."/>
        </authorList>
    </citation>
    <scope>NUCLEOTIDE SEQUENCE</scope>
    <source>
        <strain evidence="8">JEL0379</strain>
    </source>
</reference>
<feature type="domain" description="Transcription factor IIIC subunit 5 HTH" evidence="6">
    <location>
        <begin position="164"/>
        <end position="312"/>
    </location>
</feature>
<dbReference type="GO" id="GO:0001003">
    <property type="term" value="F:RNA polymerase III type 2 promoter sequence-specific DNA binding"/>
    <property type="evidence" value="ECO:0007669"/>
    <property type="project" value="TreeGrafter"/>
</dbReference>
<proteinExistence type="predicted"/>
<evidence type="ECO:0000256" key="3">
    <source>
        <dbReference type="ARBA" id="ARBA00023163"/>
    </source>
</evidence>
<evidence type="ECO:0000256" key="2">
    <source>
        <dbReference type="ARBA" id="ARBA00023125"/>
    </source>
</evidence>
<dbReference type="Pfam" id="PF09734">
    <property type="entry name" value="Tau95"/>
    <property type="match status" value="1"/>
</dbReference>
<keyword evidence="2" id="KW-0238">DNA-binding</keyword>
<organism evidence="8 9">
    <name type="scientific">Geranomyces variabilis</name>
    <dbReference type="NCBI Taxonomy" id="109894"/>
    <lineage>
        <taxon>Eukaryota</taxon>
        <taxon>Fungi</taxon>
        <taxon>Fungi incertae sedis</taxon>
        <taxon>Chytridiomycota</taxon>
        <taxon>Chytridiomycota incertae sedis</taxon>
        <taxon>Chytridiomycetes</taxon>
        <taxon>Spizellomycetales</taxon>
        <taxon>Powellomycetaceae</taxon>
        <taxon>Geranomyces</taxon>
    </lineage>
</organism>
<gene>
    <name evidence="8" type="primary">TFC1</name>
    <name evidence="8" type="ORF">HDU87_000099</name>
</gene>
<name>A0AAD5TTX4_9FUNG</name>
<dbReference type="Pfam" id="PF17682">
    <property type="entry name" value="Tau95_N"/>
    <property type="match status" value="1"/>
</dbReference>
<evidence type="ECO:0000256" key="1">
    <source>
        <dbReference type="ARBA" id="ARBA00004123"/>
    </source>
</evidence>
<evidence type="ECO:0000256" key="4">
    <source>
        <dbReference type="ARBA" id="ARBA00023242"/>
    </source>
</evidence>
<comment type="caution">
    <text evidence="8">The sequence shown here is derived from an EMBL/GenBank/DDBJ whole genome shotgun (WGS) entry which is preliminary data.</text>
</comment>
<accession>A0AAD5TTX4</accession>
<keyword evidence="9" id="KW-1185">Reference proteome</keyword>
<keyword evidence="4" id="KW-0539">Nucleus</keyword>
<evidence type="ECO:0000313" key="8">
    <source>
        <dbReference type="EMBL" id="KAJ3185477.1"/>
    </source>
</evidence>
<dbReference type="GO" id="GO:0006384">
    <property type="term" value="P:transcription initiation at RNA polymerase III promoter"/>
    <property type="evidence" value="ECO:0007669"/>
    <property type="project" value="InterPro"/>
</dbReference>
<dbReference type="EMBL" id="JADGJQ010000001">
    <property type="protein sequence ID" value="KAJ3185477.1"/>
    <property type="molecule type" value="Genomic_DNA"/>
</dbReference>
<evidence type="ECO:0000313" key="9">
    <source>
        <dbReference type="Proteomes" id="UP001212152"/>
    </source>
</evidence>
<dbReference type="Gene3D" id="3.30.200.160">
    <property type="entry name" value="TFIIIC, subcomplex tauA, subunit Sfc1, barrel domain"/>
    <property type="match status" value="1"/>
</dbReference>
<protein>
    <submittedName>
        <fullName evidence="8">Tau 95 subunit of transcription factor TFIIIC</fullName>
    </submittedName>
</protein>
<dbReference type="InterPro" id="IPR019136">
    <property type="entry name" value="TF_IIIC_su-5_HTH"/>
</dbReference>
<dbReference type="PANTHER" id="PTHR13230:SF5">
    <property type="entry name" value="GENERAL TRANSCRIPTION FACTOR 3C POLYPEPTIDE 5"/>
    <property type="match status" value="1"/>
</dbReference>
<keyword evidence="3" id="KW-0804">Transcription</keyword>
<dbReference type="Proteomes" id="UP001212152">
    <property type="component" value="Unassembled WGS sequence"/>
</dbReference>
<feature type="domain" description="Transcription factor IIIC subunit Tfc1/Sfc1 triple barrel" evidence="7">
    <location>
        <begin position="23"/>
        <end position="123"/>
    </location>
</feature>
<dbReference type="AlphaFoldDB" id="A0AAD5TTX4"/>
<dbReference type="InterPro" id="IPR042536">
    <property type="entry name" value="TFIIIC_tauA_Sfc1"/>
</dbReference>
<sequence>MASGSSSYETAPSQTLPGWNFHVVEFPGYVKDSAKVLKMLGGTGAIEKAFAEDLKVLELRYRPDDPFSHPVNGEIIHTGNLLLSVTTRRRKRRPASEPPQITTRFLGTITKTCRYRALADFQWLVDTEDPIAKLRKSIHNFDASGIDDFKLQTDKGPRKNLRNMPPPSFSRLEWPLQYDYRQNFAVIKVLLQRDNAPPEMKLINRYRRQKFAATQFNGTGAIPSRPPATATSEGVSDAGQQAMRTLFSIRPVWTRLALINSLPAAHRGDLKILLPLHAYSMTAGPWRDTWIRYGYDPRLDPEARFYQIIDVRFLKPLKHFERAKRLIGVADSAQLLAKRTHITTMHNPLDADADADVAQSVEHPKTFDGHIFDGKTPRESGLFQACDVTDPDLLKLIKSKRHVRHKYHERDGWYARAHFERIRDFTKRKTALSQGKEVNNDFEWHEAEGDSDHGEGADEAAGDDNALPPSGLSAEVEDKVKSKVDELMRSLQTAQGGQQHEEEGDMDDGDYDYFDVFGDDDEDD</sequence>
<dbReference type="InterPro" id="IPR040454">
    <property type="entry name" value="TF_IIIC_Tfc1/Sfc1"/>
</dbReference>
<feature type="compositionally biased region" description="Basic and acidic residues" evidence="5">
    <location>
        <begin position="476"/>
        <end position="488"/>
    </location>
</feature>
<dbReference type="GO" id="GO:0000127">
    <property type="term" value="C:transcription factor TFIIIC complex"/>
    <property type="evidence" value="ECO:0007669"/>
    <property type="project" value="InterPro"/>
</dbReference>
<dbReference type="GO" id="GO:0001002">
    <property type="term" value="F:RNA polymerase III type 1 promoter sequence-specific DNA binding"/>
    <property type="evidence" value="ECO:0007669"/>
    <property type="project" value="TreeGrafter"/>
</dbReference>
<dbReference type="PANTHER" id="PTHR13230">
    <property type="entry name" value="GENERAL TRANSCRIPTION FACTOR IIIC, POLYPEPTIDE 5"/>
    <property type="match status" value="1"/>
</dbReference>
<dbReference type="InterPro" id="IPR041499">
    <property type="entry name" value="Tfc1/Sfc1_N"/>
</dbReference>
<comment type="subcellular location">
    <subcellularLocation>
        <location evidence="1">Nucleus</location>
    </subcellularLocation>
</comment>